<keyword evidence="9 12" id="KW-0472">Membrane</keyword>
<keyword evidence="6 12" id="KW-0133">Cell shape</keyword>
<dbReference type="EC" id="2.7.8.13" evidence="12 13"/>
<dbReference type="GO" id="GO:0009252">
    <property type="term" value="P:peptidoglycan biosynthetic process"/>
    <property type="evidence" value="ECO:0007669"/>
    <property type="project" value="UniProtKB-UniRule"/>
</dbReference>
<evidence type="ECO:0000256" key="6">
    <source>
        <dbReference type="ARBA" id="ARBA00022960"/>
    </source>
</evidence>
<feature type="transmembrane region" description="Helical" evidence="12">
    <location>
        <begin position="346"/>
        <end position="365"/>
    </location>
</feature>
<comment type="catalytic activity">
    <reaction evidence="12">
        <text>UDP-N-acetyl-alpha-D-muramoyl-L-alanyl-gamma-D-glutamyl-meso-2,6-diaminopimeloyl-D-alanyl-D-alanine + di-trans,octa-cis-undecaprenyl phosphate = di-trans,octa-cis-undecaprenyl diphospho-N-acetyl-alpha-D-muramoyl-L-alanyl-D-glutamyl-meso-2,6-diaminopimeloyl-D-alanyl-D-alanine + UMP</text>
        <dbReference type="Rhea" id="RHEA:28386"/>
        <dbReference type="ChEBI" id="CHEBI:57865"/>
        <dbReference type="ChEBI" id="CHEBI:60392"/>
        <dbReference type="ChEBI" id="CHEBI:61386"/>
        <dbReference type="ChEBI" id="CHEBI:61387"/>
        <dbReference type="EC" id="2.7.8.13"/>
    </reaction>
</comment>
<feature type="binding site" evidence="14">
    <location>
        <position position="199"/>
    </location>
    <ligand>
        <name>Mg(2+)</name>
        <dbReference type="ChEBI" id="CHEBI:18420"/>
    </ligand>
</feature>
<keyword evidence="12 14" id="KW-0460">Magnesium</keyword>
<evidence type="ECO:0000256" key="10">
    <source>
        <dbReference type="ARBA" id="ARBA00023306"/>
    </source>
</evidence>
<dbReference type="CDD" id="cd06852">
    <property type="entry name" value="GT_MraY"/>
    <property type="match status" value="1"/>
</dbReference>
<dbReference type="NCBIfam" id="TIGR00445">
    <property type="entry name" value="mraY"/>
    <property type="match status" value="1"/>
</dbReference>
<feature type="transmembrane region" description="Helical" evidence="12">
    <location>
        <begin position="75"/>
        <end position="93"/>
    </location>
</feature>
<evidence type="ECO:0000256" key="12">
    <source>
        <dbReference type="HAMAP-Rule" id="MF_00038"/>
    </source>
</evidence>
<evidence type="ECO:0000256" key="3">
    <source>
        <dbReference type="ARBA" id="ARBA00022618"/>
    </source>
</evidence>
<accession>A0A832EC00</accession>
<evidence type="ECO:0000256" key="4">
    <source>
        <dbReference type="ARBA" id="ARBA00022679"/>
    </source>
</evidence>
<dbReference type="Pfam" id="PF00953">
    <property type="entry name" value="Glycos_transf_4"/>
    <property type="match status" value="1"/>
</dbReference>
<evidence type="ECO:0000256" key="5">
    <source>
        <dbReference type="ARBA" id="ARBA00022692"/>
    </source>
</evidence>
<dbReference type="AlphaFoldDB" id="A0A832EC00"/>
<evidence type="ECO:0000256" key="7">
    <source>
        <dbReference type="ARBA" id="ARBA00022984"/>
    </source>
</evidence>
<evidence type="ECO:0000256" key="9">
    <source>
        <dbReference type="ARBA" id="ARBA00023136"/>
    </source>
</evidence>
<keyword evidence="11 12" id="KW-0961">Cell wall biogenesis/degradation</keyword>
<dbReference type="InterPro" id="IPR003524">
    <property type="entry name" value="PNAcMuramoyl-5peptid_Trfase"/>
</dbReference>
<keyword evidence="10 12" id="KW-0131">Cell cycle</keyword>
<gene>
    <name evidence="12 15" type="primary">mraY</name>
    <name evidence="15" type="ORF">ENS06_16365</name>
</gene>
<keyword evidence="12" id="KW-1003">Cell membrane</keyword>
<keyword evidence="8 12" id="KW-1133">Transmembrane helix</keyword>
<reference evidence="15" key="1">
    <citation type="journal article" date="2020" name="mSystems">
        <title>Genome- and Community-Level Interaction Insights into Carbon Utilization and Element Cycling Functions of Hydrothermarchaeota in Hydrothermal Sediment.</title>
        <authorList>
            <person name="Zhou Z."/>
            <person name="Liu Y."/>
            <person name="Xu W."/>
            <person name="Pan J."/>
            <person name="Luo Z.H."/>
            <person name="Li M."/>
        </authorList>
    </citation>
    <scope>NUCLEOTIDE SEQUENCE [LARGE SCALE GENOMIC DNA]</scope>
    <source>
        <strain evidence="15">SpSt-456</strain>
    </source>
</reference>
<dbReference type="GO" id="GO:0051301">
    <property type="term" value="P:cell division"/>
    <property type="evidence" value="ECO:0007669"/>
    <property type="project" value="UniProtKB-KW"/>
</dbReference>
<name>A0A832EC00_9BACT</name>
<keyword evidence="3 12" id="KW-0132">Cell division</keyword>
<feature type="transmembrane region" description="Helical" evidence="12">
    <location>
        <begin position="99"/>
        <end position="116"/>
    </location>
</feature>
<comment type="subcellular location">
    <subcellularLocation>
        <location evidence="12">Cell membrane</location>
        <topology evidence="12">Multi-pass membrane protein</topology>
    </subcellularLocation>
    <subcellularLocation>
        <location evidence="1">Membrane</location>
        <topology evidence="1">Multi-pass membrane protein</topology>
    </subcellularLocation>
</comment>
<keyword evidence="7 12" id="KW-0573">Peptidoglycan synthesis</keyword>
<comment type="function">
    <text evidence="12">Catalyzes the initial step of the lipid cycle reactions in the biosynthesis of the cell wall peptidoglycan: transfers peptidoglycan precursor phospho-MurNAc-pentapeptide from UDP-MurNAc-pentapeptide onto the lipid carrier undecaprenyl phosphate, yielding undecaprenyl-pyrophosphoryl-MurNAc-pentapeptide, known as lipid I.</text>
</comment>
<feature type="transmembrane region" description="Helical" evidence="12">
    <location>
        <begin position="246"/>
        <end position="263"/>
    </location>
</feature>
<sequence length="368" mass="40965">MIYEIANIILDSWPFFSFLRLINYLTFRAIVAALTAAVFMFLFSRRFILYMHRRGFQDQQRETGLSTHDKSGTPTMGGLLIVGAVVFSMLLWGNWRNPFLLLPMIAMLWHALMGFWDDYTKILKKSGNRGLSEKTKLALQSLFSAGFAWIMVGPLSPVGPEMAVRLYVPFVKIPVATLHPLIYAVFIFLFVIFVSNAVNITDGLDGLAITPSLFVMGVLGVFAYVQGNTIYSAYLFYPYLKGAGELIVFGAAFIGAGLGFLWYNAYPAQIFMGDTGSLAIGGTVAVVSVLLKQEFLFPILGGLFVAEALSSQIQDKIGVRWLGRRLFYRAPLHHNLQHRGIAETKVVIRLWIISGLLALVALATLKIR</sequence>
<dbReference type="GO" id="GO:0005886">
    <property type="term" value="C:plasma membrane"/>
    <property type="evidence" value="ECO:0007669"/>
    <property type="project" value="UniProtKB-SubCell"/>
</dbReference>
<organism evidence="15">
    <name type="scientific">Desulfacinum infernum</name>
    <dbReference type="NCBI Taxonomy" id="35837"/>
    <lineage>
        <taxon>Bacteria</taxon>
        <taxon>Pseudomonadati</taxon>
        <taxon>Thermodesulfobacteriota</taxon>
        <taxon>Syntrophobacteria</taxon>
        <taxon>Syntrophobacterales</taxon>
        <taxon>Syntrophobacteraceae</taxon>
        <taxon>Desulfacinum</taxon>
    </lineage>
</organism>
<proteinExistence type="inferred from homology"/>
<dbReference type="Pfam" id="PF10555">
    <property type="entry name" value="MraY_sig1"/>
    <property type="match status" value="1"/>
</dbReference>
<dbReference type="PROSITE" id="PS01347">
    <property type="entry name" value="MRAY_1"/>
    <property type="match status" value="1"/>
</dbReference>
<feature type="transmembrane region" description="Helical" evidence="12">
    <location>
        <begin position="21"/>
        <end position="43"/>
    </location>
</feature>
<evidence type="ECO:0000256" key="2">
    <source>
        <dbReference type="ARBA" id="ARBA00005583"/>
    </source>
</evidence>
<evidence type="ECO:0000256" key="14">
    <source>
        <dbReference type="PIRSR" id="PIRSR600715-1"/>
    </source>
</evidence>
<evidence type="ECO:0000256" key="11">
    <source>
        <dbReference type="ARBA" id="ARBA00023316"/>
    </source>
</evidence>
<dbReference type="EMBL" id="DSTK01000044">
    <property type="protein sequence ID" value="HFK98887.1"/>
    <property type="molecule type" value="Genomic_DNA"/>
</dbReference>
<evidence type="ECO:0000256" key="8">
    <source>
        <dbReference type="ARBA" id="ARBA00022989"/>
    </source>
</evidence>
<keyword evidence="5 12" id="KW-0812">Transmembrane</keyword>
<dbReference type="InterPro" id="IPR018480">
    <property type="entry name" value="PNAcMuramoyl-5peptid_Trfase_CS"/>
</dbReference>
<dbReference type="PANTHER" id="PTHR22926:SF5">
    <property type="entry name" value="PHOSPHO-N-ACETYLMURAMOYL-PENTAPEPTIDE-TRANSFERASE HOMOLOG"/>
    <property type="match status" value="1"/>
</dbReference>
<comment type="pathway">
    <text evidence="12">Cell wall biogenesis; peptidoglycan biosynthesis.</text>
</comment>
<dbReference type="GO" id="GO:0008963">
    <property type="term" value="F:phospho-N-acetylmuramoyl-pentapeptide-transferase activity"/>
    <property type="evidence" value="ECO:0007669"/>
    <property type="project" value="UniProtKB-UniRule"/>
</dbReference>
<feature type="transmembrane region" description="Helical" evidence="12">
    <location>
        <begin position="270"/>
        <end position="291"/>
    </location>
</feature>
<comment type="caution">
    <text evidence="15">The sequence shown here is derived from an EMBL/GenBank/DDBJ whole genome shotgun (WGS) entry which is preliminary data.</text>
</comment>
<evidence type="ECO:0000313" key="15">
    <source>
        <dbReference type="EMBL" id="HFK98887.1"/>
    </source>
</evidence>
<keyword evidence="4 12" id="KW-0808">Transferase</keyword>
<evidence type="ECO:0000256" key="1">
    <source>
        <dbReference type="ARBA" id="ARBA00004141"/>
    </source>
</evidence>
<dbReference type="GO" id="GO:0071555">
    <property type="term" value="P:cell wall organization"/>
    <property type="evidence" value="ECO:0007669"/>
    <property type="project" value="UniProtKB-KW"/>
</dbReference>
<comment type="similarity">
    <text evidence="2 12">Belongs to the glycosyltransferase 4 family. MraY subfamily.</text>
</comment>
<dbReference type="GO" id="GO:0046872">
    <property type="term" value="F:metal ion binding"/>
    <property type="evidence" value="ECO:0007669"/>
    <property type="project" value="UniProtKB-KW"/>
</dbReference>
<feature type="transmembrane region" description="Helical" evidence="12">
    <location>
        <begin position="176"/>
        <end position="194"/>
    </location>
</feature>
<dbReference type="UniPathway" id="UPA00219"/>
<evidence type="ECO:0000256" key="13">
    <source>
        <dbReference type="NCBIfam" id="TIGR00445"/>
    </source>
</evidence>
<feature type="transmembrane region" description="Helical" evidence="12">
    <location>
        <begin position="206"/>
        <end position="226"/>
    </location>
</feature>
<dbReference type="HAMAP" id="MF_00038">
    <property type="entry name" value="MraY"/>
    <property type="match status" value="1"/>
</dbReference>
<comment type="cofactor">
    <cofactor evidence="12 14">
        <name>Mg(2+)</name>
        <dbReference type="ChEBI" id="CHEBI:18420"/>
    </cofactor>
</comment>
<dbReference type="PANTHER" id="PTHR22926">
    <property type="entry name" value="PHOSPHO-N-ACETYLMURAMOYL-PENTAPEPTIDE-TRANSFERASE"/>
    <property type="match status" value="1"/>
</dbReference>
<feature type="binding site" evidence="14">
    <location>
        <position position="274"/>
    </location>
    <ligand>
        <name>Mg(2+)</name>
        <dbReference type="ChEBI" id="CHEBI:18420"/>
    </ligand>
</feature>
<protein>
    <recommendedName>
        <fullName evidence="12 13">Phospho-N-acetylmuramoyl-pentapeptide-transferase</fullName>
        <ecNumber evidence="12 13">2.7.8.13</ecNumber>
    </recommendedName>
    <alternativeName>
        <fullName evidence="12">UDP-MurNAc-pentapeptide phosphotransferase</fullName>
    </alternativeName>
</protein>
<dbReference type="GO" id="GO:0008360">
    <property type="term" value="P:regulation of cell shape"/>
    <property type="evidence" value="ECO:0007669"/>
    <property type="project" value="UniProtKB-KW"/>
</dbReference>
<keyword evidence="12 14" id="KW-0479">Metal-binding</keyword>
<dbReference type="PROSITE" id="PS01348">
    <property type="entry name" value="MRAY_2"/>
    <property type="match status" value="1"/>
</dbReference>
<dbReference type="InterPro" id="IPR000715">
    <property type="entry name" value="Glycosyl_transferase_4"/>
</dbReference>